<gene>
    <name evidence="1" type="ORF">SAMN05216285_0888</name>
</gene>
<accession>A0A1I0MF45</accession>
<evidence type="ECO:0000313" key="2">
    <source>
        <dbReference type="Proteomes" id="UP000183275"/>
    </source>
</evidence>
<keyword evidence="2" id="KW-1185">Reference proteome</keyword>
<dbReference type="STRING" id="1202768.SAMN05216285_0888"/>
<organism evidence="1 2">
    <name type="scientific">Natrinema salifodinae</name>
    <dbReference type="NCBI Taxonomy" id="1202768"/>
    <lineage>
        <taxon>Archaea</taxon>
        <taxon>Methanobacteriati</taxon>
        <taxon>Methanobacteriota</taxon>
        <taxon>Stenosarchaea group</taxon>
        <taxon>Halobacteria</taxon>
        <taxon>Halobacteriales</taxon>
        <taxon>Natrialbaceae</taxon>
        <taxon>Natrinema</taxon>
    </lineage>
</organism>
<protein>
    <submittedName>
        <fullName evidence="1">Uncharacterized protein</fullName>
    </submittedName>
</protein>
<evidence type="ECO:0000313" key="1">
    <source>
        <dbReference type="EMBL" id="SEV86922.1"/>
    </source>
</evidence>
<dbReference type="EMBL" id="FOIS01000001">
    <property type="protein sequence ID" value="SEV86922.1"/>
    <property type="molecule type" value="Genomic_DNA"/>
</dbReference>
<dbReference type="Pfam" id="PF20127">
    <property type="entry name" value="DUF6517"/>
    <property type="match status" value="1"/>
</dbReference>
<dbReference type="Proteomes" id="UP000183275">
    <property type="component" value="Unassembled WGS sequence"/>
</dbReference>
<proteinExistence type="predicted"/>
<name>A0A1I0MF45_9EURY</name>
<reference evidence="2" key="1">
    <citation type="submission" date="2016-10" db="EMBL/GenBank/DDBJ databases">
        <authorList>
            <person name="Varghese N."/>
        </authorList>
    </citation>
    <scope>NUCLEOTIDE SEQUENCE [LARGE SCALE GENOMIC DNA]</scope>
    <source>
        <strain evidence="2">CGMCC 1.12284</strain>
    </source>
</reference>
<dbReference type="InterPro" id="IPR045396">
    <property type="entry name" value="DUF6517"/>
</dbReference>
<dbReference type="eggNOG" id="arCOG06262">
    <property type="taxonomic scope" value="Archaea"/>
</dbReference>
<dbReference type="AlphaFoldDB" id="A0A1I0MF45"/>
<sequence>MAFLANLWVMTTSRRSLLAAGATGTLALTAGCLDFVLGNGPLEFDADRVAPSDDALEETGYDETDASEESIERSVELSGGVEREVRASVWTSVYTKEVEYGGQKREGAAFAAVSIPGMEVMGRSVNPLDDMSNKDLLEEFLNQAAGEHGEIRRIQHEESFDLEILDDGREVDTFVGESDLEGESIEVEIKVASFDHEGDLLVLLGTYPKQLTAESANAEVLMESAEHPVEG</sequence>